<sequence>MNGLFGSGVPSPGRQAPAPANSTSPPKPGSSPANAAAGGGWGNMFKTALSQVETHLDRYLDIPNPPPNAGAGAAPPRAIRGTTTRLAGSEATSRPQSRAAGAISSIPSRAATPVAAATTTPPAVDVVDDDLNKDLLEAFGAVELEPSKEPPKEQPVDTPTAELQTNTTVNDNAYIQAELKKLRSAPVPANPDDMRLVIAEYAKRIEDLLLEGQQWSAKELRLSSSIKKLRAENKGLERTTQLTQKKLDAATAKADDLAEKLKRTAAADRLSADNARNSLRTALNASEADATGLRAELASVRSRHHAEIQRAREAATEEAARQVAEVKASAVAAQAELRRQLDELQQRVMAVEEGARDREVASLTQIRALQAQVRGAEAHHSELGAEIQVHTLPLLQQIEEMRGQKAELRQTWARTESDWAARLRDSAKDADALHAQLKARAADIADAKRDAAAEATRREEAQAAAVRLQEQLLVEAKIRADLKLQLEDAHDSVRRLTTKLDALASMRAMWTEGASGARTSSSSSPMPQDSVAMPAVLSPGARERAAMAHGRTLSISSVSSTDSRHHPRRGSDAPSAFSPNGSHAQAPGPSSSDHSAHSPAKILSAQITSLKAQLQSALRQKNEYSSSLVEMSLELDKLREGSAQRTDLAAELHELQRRHETALEMLGEKTEQVAELQADIAEIKSSYRLQLQSLLK</sequence>
<comment type="caution">
    <text evidence="1">The sequence shown here is derived from an EMBL/GenBank/DDBJ whole genome shotgun (WGS) entry which is preliminary data.</text>
</comment>
<organism evidence="1 2">
    <name type="scientific">Coemansia aciculifera</name>
    <dbReference type="NCBI Taxonomy" id="417176"/>
    <lineage>
        <taxon>Eukaryota</taxon>
        <taxon>Fungi</taxon>
        <taxon>Fungi incertae sedis</taxon>
        <taxon>Zoopagomycota</taxon>
        <taxon>Kickxellomycotina</taxon>
        <taxon>Kickxellomycetes</taxon>
        <taxon>Kickxellales</taxon>
        <taxon>Kickxellaceae</taxon>
        <taxon>Coemansia</taxon>
    </lineage>
</organism>
<protein>
    <submittedName>
        <fullName evidence="1">Uncharacterized protein</fullName>
    </submittedName>
</protein>
<evidence type="ECO:0000313" key="2">
    <source>
        <dbReference type="Proteomes" id="UP001139981"/>
    </source>
</evidence>
<gene>
    <name evidence="1" type="ORF">IWW38_000295</name>
</gene>
<evidence type="ECO:0000313" key="1">
    <source>
        <dbReference type="EMBL" id="KAJ2900920.1"/>
    </source>
</evidence>
<dbReference type="Proteomes" id="UP001139981">
    <property type="component" value="Unassembled WGS sequence"/>
</dbReference>
<proteinExistence type="predicted"/>
<name>A0ACC1MAW9_9FUNG</name>
<keyword evidence="2" id="KW-1185">Reference proteome</keyword>
<dbReference type="EMBL" id="JANBVB010000002">
    <property type="protein sequence ID" value="KAJ2900920.1"/>
    <property type="molecule type" value="Genomic_DNA"/>
</dbReference>
<accession>A0ACC1MAW9</accession>
<reference evidence="1" key="1">
    <citation type="submission" date="2022-07" db="EMBL/GenBank/DDBJ databases">
        <title>Phylogenomic reconstructions and comparative analyses of Kickxellomycotina fungi.</title>
        <authorList>
            <person name="Reynolds N.K."/>
            <person name="Stajich J.E."/>
            <person name="Barry K."/>
            <person name="Grigoriev I.V."/>
            <person name="Crous P."/>
            <person name="Smith M.E."/>
        </authorList>
    </citation>
    <scope>NUCLEOTIDE SEQUENCE</scope>
    <source>
        <strain evidence="1">CBS 190363</strain>
    </source>
</reference>